<proteinExistence type="predicted"/>
<evidence type="ECO:0000313" key="2">
    <source>
        <dbReference type="EMBL" id="KZT54172.1"/>
    </source>
</evidence>
<gene>
    <name evidence="2" type="ORF">CALCODRAFT_485767</name>
</gene>
<protein>
    <submittedName>
        <fullName evidence="2">Uncharacterized protein</fullName>
    </submittedName>
</protein>
<reference evidence="2 3" key="1">
    <citation type="journal article" date="2016" name="Mol. Biol. Evol.">
        <title>Comparative Genomics of Early-Diverging Mushroom-Forming Fungi Provides Insights into the Origins of Lignocellulose Decay Capabilities.</title>
        <authorList>
            <person name="Nagy L.G."/>
            <person name="Riley R."/>
            <person name="Tritt A."/>
            <person name="Adam C."/>
            <person name="Daum C."/>
            <person name="Floudas D."/>
            <person name="Sun H."/>
            <person name="Yadav J.S."/>
            <person name="Pangilinan J."/>
            <person name="Larsson K.H."/>
            <person name="Matsuura K."/>
            <person name="Barry K."/>
            <person name="Labutti K."/>
            <person name="Kuo R."/>
            <person name="Ohm R.A."/>
            <person name="Bhattacharya S.S."/>
            <person name="Shirouzu T."/>
            <person name="Yoshinaga Y."/>
            <person name="Martin F.M."/>
            <person name="Grigoriev I.V."/>
            <person name="Hibbett D.S."/>
        </authorList>
    </citation>
    <scope>NUCLEOTIDE SEQUENCE [LARGE SCALE GENOMIC DNA]</scope>
    <source>
        <strain evidence="2 3">HHB12733</strain>
    </source>
</reference>
<dbReference type="EMBL" id="KV424020">
    <property type="protein sequence ID" value="KZT54172.1"/>
    <property type="molecule type" value="Genomic_DNA"/>
</dbReference>
<organism evidence="2 3">
    <name type="scientific">Calocera cornea HHB12733</name>
    <dbReference type="NCBI Taxonomy" id="1353952"/>
    <lineage>
        <taxon>Eukaryota</taxon>
        <taxon>Fungi</taxon>
        <taxon>Dikarya</taxon>
        <taxon>Basidiomycota</taxon>
        <taxon>Agaricomycotina</taxon>
        <taxon>Dacrymycetes</taxon>
        <taxon>Dacrymycetales</taxon>
        <taxon>Dacrymycetaceae</taxon>
        <taxon>Calocera</taxon>
    </lineage>
</organism>
<feature type="chain" id="PRO_5007857028" evidence="1">
    <location>
        <begin position="18"/>
        <end position="94"/>
    </location>
</feature>
<dbReference type="STRING" id="1353952.A0A165E615"/>
<dbReference type="Proteomes" id="UP000076842">
    <property type="component" value="Unassembled WGS sequence"/>
</dbReference>
<dbReference type="InParanoid" id="A0A165E615"/>
<sequence length="94" mass="10186">MACNVLLLLALLAQTRAQLSLYIPDTDPQPLSAVELGVGNDGRTTWEILPGEPTGSWVSQVEDFPTRASSSLSGLWCCALLLLPVRRRLGVPLR</sequence>
<keyword evidence="1" id="KW-0732">Signal</keyword>
<dbReference type="OrthoDB" id="4991875at2759"/>
<feature type="signal peptide" evidence="1">
    <location>
        <begin position="1"/>
        <end position="17"/>
    </location>
</feature>
<evidence type="ECO:0000256" key="1">
    <source>
        <dbReference type="SAM" id="SignalP"/>
    </source>
</evidence>
<name>A0A165E615_9BASI</name>
<accession>A0A165E615</accession>
<keyword evidence="3" id="KW-1185">Reference proteome</keyword>
<dbReference type="AlphaFoldDB" id="A0A165E615"/>
<evidence type="ECO:0000313" key="3">
    <source>
        <dbReference type="Proteomes" id="UP000076842"/>
    </source>
</evidence>